<gene>
    <name evidence="3" type="ORF">H9641_14990</name>
</gene>
<dbReference type="Pfam" id="PF00102">
    <property type="entry name" value="Y_phosphatase"/>
    <property type="match status" value="1"/>
</dbReference>
<evidence type="ECO:0000313" key="4">
    <source>
        <dbReference type="Proteomes" id="UP000655570"/>
    </source>
</evidence>
<feature type="region of interest" description="Disordered" evidence="1">
    <location>
        <begin position="1"/>
        <end position="36"/>
    </location>
</feature>
<comment type="caution">
    <text evidence="3">The sequence shown here is derived from an EMBL/GenBank/DDBJ whole genome shotgun (WGS) entry which is preliminary data.</text>
</comment>
<feature type="domain" description="Tyrosine specific protein phosphatases" evidence="2">
    <location>
        <begin position="65"/>
        <end position="135"/>
    </location>
</feature>
<keyword evidence="4" id="KW-1185">Reference proteome</keyword>
<dbReference type="InterPro" id="IPR029021">
    <property type="entry name" value="Prot-tyrosine_phosphatase-like"/>
</dbReference>
<evidence type="ECO:0000259" key="2">
    <source>
        <dbReference type="PROSITE" id="PS50056"/>
    </source>
</evidence>
<proteinExistence type="predicted"/>
<evidence type="ECO:0000313" key="3">
    <source>
        <dbReference type="EMBL" id="MBD7982015.1"/>
    </source>
</evidence>
<feature type="compositionally biased region" description="Polar residues" evidence="1">
    <location>
        <begin position="1"/>
        <end position="11"/>
    </location>
</feature>
<accession>A0ABR8U1X2</accession>
<organism evidence="3 4">
    <name type="scientific">Oerskovia merdavium</name>
    <dbReference type="NCBI Taxonomy" id="2762227"/>
    <lineage>
        <taxon>Bacteria</taxon>
        <taxon>Bacillati</taxon>
        <taxon>Actinomycetota</taxon>
        <taxon>Actinomycetes</taxon>
        <taxon>Micrococcales</taxon>
        <taxon>Cellulomonadaceae</taxon>
        <taxon>Oerskovia</taxon>
    </lineage>
</organism>
<sequence length="153" mass="16140">MGAWNSSTTGLVTLPDGRQVRGRGLAAGPPLDDEPPELGVYLTGAPHREAWESSWVAWPDFGLPRSTADAVTALHEAFERASTSRVEIVCDGGTGRTGTSLALLARLAGVTADEAVDWVRAHYRPGAVETPEQELFVARVDLTRAAPPGGPTP</sequence>
<dbReference type="SUPFAM" id="SSF52799">
    <property type="entry name" value="(Phosphotyrosine protein) phosphatases II"/>
    <property type="match status" value="1"/>
</dbReference>
<dbReference type="RefSeq" id="WP_191805154.1">
    <property type="nucleotide sequence ID" value="NZ_JACSQF010000016.1"/>
</dbReference>
<dbReference type="Proteomes" id="UP000655570">
    <property type="component" value="Unassembled WGS sequence"/>
</dbReference>
<dbReference type="InterPro" id="IPR003595">
    <property type="entry name" value="Tyr_Pase_cat"/>
</dbReference>
<dbReference type="SMART" id="SM00404">
    <property type="entry name" value="PTPc_motif"/>
    <property type="match status" value="1"/>
</dbReference>
<dbReference type="PROSITE" id="PS50056">
    <property type="entry name" value="TYR_PHOSPHATASE_2"/>
    <property type="match status" value="1"/>
</dbReference>
<evidence type="ECO:0000256" key="1">
    <source>
        <dbReference type="SAM" id="MobiDB-lite"/>
    </source>
</evidence>
<name>A0ABR8U1X2_9CELL</name>
<dbReference type="EMBL" id="JACSQF010000016">
    <property type="protein sequence ID" value="MBD7982015.1"/>
    <property type="molecule type" value="Genomic_DNA"/>
</dbReference>
<dbReference type="InterPro" id="IPR000242">
    <property type="entry name" value="PTP_cat"/>
</dbReference>
<reference evidence="3 4" key="1">
    <citation type="submission" date="2020-08" db="EMBL/GenBank/DDBJ databases">
        <title>A Genomic Blueprint of the Chicken Gut Microbiome.</title>
        <authorList>
            <person name="Gilroy R."/>
            <person name="Ravi A."/>
            <person name="Getino M."/>
            <person name="Pursley I."/>
            <person name="Horton D.L."/>
            <person name="Alikhan N.-F."/>
            <person name="Baker D."/>
            <person name="Gharbi K."/>
            <person name="Hall N."/>
            <person name="Watson M."/>
            <person name="Adriaenssens E.M."/>
            <person name="Foster-Nyarko E."/>
            <person name="Jarju S."/>
            <person name="Secka A."/>
            <person name="Antonio M."/>
            <person name="Oren A."/>
            <person name="Chaudhuri R."/>
            <person name="La Ragione R.M."/>
            <person name="Hildebrand F."/>
            <person name="Pallen M.J."/>
        </authorList>
    </citation>
    <scope>NUCLEOTIDE SEQUENCE [LARGE SCALE GENOMIC DNA]</scope>
    <source>
        <strain evidence="3 4">Sa2CUA9</strain>
    </source>
</reference>
<dbReference type="InterPro" id="IPR000387">
    <property type="entry name" value="Tyr_Pase_dom"/>
</dbReference>
<protein>
    <submittedName>
        <fullName evidence="3">Protein phosphatase</fullName>
    </submittedName>
</protein>
<dbReference type="Gene3D" id="3.90.190.10">
    <property type="entry name" value="Protein tyrosine phosphatase superfamily"/>
    <property type="match status" value="1"/>
</dbReference>